<evidence type="ECO:0000256" key="1">
    <source>
        <dbReference type="SAM" id="MobiDB-lite"/>
    </source>
</evidence>
<dbReference type="Proteomes" id="UP000514713">
    <property type="component" value="Chromosome"/>
</dbReference>
<name>A0A7D7LF36_9NOSO</name>
<evidence type="ECO:0000313" key="3">
    <source>
        <dbReference type="Proteomes" id="UP000514713"/>
    </source>
</evidence>
<feature type="region of interest" description="Disordered" evidence="1">
    <location>
        <begin position="23"/>
        <end position="45"/>
    </location>
</feature>
<protein>
    <submittedName>
        <fullName evidence="2">Uncharacterized protein</fullName>
    </submittedName>
</protein>
<accession>A0A7D7LF36</accession>
<dbReference type="RefSeq" id="WP_181929499.1">
    <property type="nucleotide sequence ID" value="NZ_CP054698.1"/>
</dbReference>
<dbReference type="KEGG" id="ned:HUN01_31750"/>
<proteinExistence type="predicted"/>
<dbReference type="EMBL" id="CP054698">
    <property type="protein sequence ID" value="QMS91953.1"/>
    <property type="molecule type" value="Genomic_DNA"/>
</dbReference>
<sequence>MKRNPTLPPNFMLGYAIAAPNLQNYGSQGRRGLTSKKDLNKGVMS</sequence>
<organism evidence="2 3">
    <name type="scientific">Nostoc edaphicum CCNP1411</name>
    <dbReference type="NCBI Taxonomy" id="1472755"/>
    <lineage>
        <taxon>Bacteria</taxon>
        <taxon>Bacillati</taxon>
        <taxon>Cyanobacteriota</taxon>
        <taxon>Cyanophyceae</taxon>
        <taxon>Nostocales</taxon>
        <taxon>Nostocaceae</taxon>
        <taxon>Nostoc</taxon>
    </lineage>
</organism>
<dbReference type="AlphaFoldDB" id="A0A7D7LF36"/>
<reference evidence="3" key="1">
    <citation type="submission" date="2020-06" db="EMBL/GenBank/DDBJ databases">
        <title>Nostoc edaphicum CCNP1411 genome.</title>
        <authorList>
            <person name="Fidor A."/>
            <person name="Grabski M."/>
            <person name="Gawor J."/>
            <person name="Gromadka R."/>
            <person name="Wegrzyn G."/>
            <person name="Mazur-Marzec H."/>
        </authorList>
    </citation>
    <scope>NUCLEOTIDE SEQUENCE [LARGE SCALE GENOMIC DNA]</scope>
    <source>
        <strain evidence="3">CCNP1411</strain>
    </source>
</reference>
<evidence type="ECO:0000313" key="2">
    <source>
        <dbReference type="EMBL" id="QMS91953.1"/>
    </source>
</evidence>
<keyword evidence="3" id="KW-1185">Reference proteome</keyword>
<gene>
    <name evidence="2" type="ORF">HUN01_31750</name>
</gene>
<feature type="compositionally biased region" description="Basic and acidic residues" evidence="1">
    <location>
        <begin position="35"/>
        <end position="45"/>
    </location>
</feature>